<dbReference type="AlphaFoldDB" id="I2N0M1"/>
<name>I2N0M1_STRT9</name>
<feature type="chain" id="PRO_5043814254" evidence="2">
    <location>
        <begin position="27"/>
        <end position="280"/>
    </location>
</feature>
<evidence type="ECO:0000313" key="3">
    <source>
        <dbReference type="EMBL" id="QKM69154.1"/>
    </source>
</evidence>
<dbReference type="RefSeq" id="WP_006348549.1">
    <property type="nucleotide sequence ID" value="NZ_CP029159.1"/>
</dbReference>
<evidence type="ECO:0000256" key="2">
    <source>
        <dbReference type="SAM" id="SignalP"/>
    </source>
</evidence>
<proteinExistence type="predicted"/>
<evidence type="ECO:0000256" key="1">
    <source>
        <dbReference type="SAM" id="MobiDB-lite"/>
    </source>
</evidence>
<feature type="signal peptide" evidence="2">
    <location>
        <begin position="1"/>
        <end position="26"/>
    </location>
</feature>
<dbReference type="Proteomes" id="UP000005940">
    <property type="component" value="Chromosome"/>
</dbReference>
<accession>I2N0M1</accession>
<dbReference type="EMBL" id="CP029159">
    <property type="protein sequence ID" value="QKM69154.1"/>
    <property type="molecule type" value="Genomic_DNA"/>
</dbReference>
<keyword evidence="2" id="KW-0732">Signal</keyword>
<reference evidence="3 4" key="1">
    <citation type="journal article" date="2012" name="J. Bacteriol.">
        <title>Draft genome of Streptomyces tsukubaensis NRRL 18488, the producer of the clinically important immunosuppressant tacrolimus (FK506).</title>
        <authorList>
            <person name="Barreiro C."/>
            <person name="Prieto C."/>
            <person name="Sola-Landa A."/>
            <person name="Solera E."/>
            <person name="Martinez-Castro M."/>
            <person name="Perez-Redondo R."/>
            <person name="Garcia-Estrada C."/>
            <person name="Aparicio J.F."/>
            <person name="Fernandez-Martinez L.T."/>
            <person name="Santos-Aberturas J."/>
            <person name="Salehi-Najafabadi Z."/>
            <person name="Rodriguez-Garcia A."/>
            <person name="Tauch A."/>
            <person name="Martin J.F."/>
        </authorList>
    </citation>
    <scope>NUCLEOTIDE SEQUENCE [LARGE SCALE GENOMIC DNA]</scope>
    <source>
        <strain evidence="4">DSM 42081 / NBRC 108919 / NRRL 18488 / 9993</strain>
    </source>
</reference>
<evidence type="ECO:0000313" key="4">
    <source>
        <dbReference type="Proteomes" id="UP000005940"/>
    </source>
</evidence>
<keyword evidence="4" id="KW-1185">Reference proteome</keyword>
<feature type="compositionally biased region" description="Basic and acidic residues" evidence="1">
    <location>
        <begin position="28"/>
        <end position="39"/>
    </location>
</feature>
<sequence length="280" mass="29575">MRTRATIAAVTGALALAGLVAPTAVADDAPRRDSSRPVLEKFQQAKKPSARSSKAAAPVISNVVVNGGKPFVVGIADKPIRAVFNVKSPGGIGDAYSEIWHGTTYNENTPFIPMDGVKGCAGTWVNCTADFLVMPSIDLTSNARAGKWNIGVAVADAGFLNETVNEKAGSVTILRESRLTTDATPEGVKKGKPLTVNGSLRIVNWNAQNFGAYANQTVHLEFMKKGATAYSRVKTLKTDKAGNVKTTVTASADGYWRYVYPGVASAIAPKTSVADFIDVR</sequence>
<feature type="region of interest" description="Disordered" evidence="1">
    <location>
        <begin position="28"/>
        <end position="50"/>
    </location>
</feature>
<organism evidence="3 4">
    <name type="scientific">Streptomyces tsukubensis (strain DSM 42081 / NBRC 108919 / NRRL 18488 / 9993)</name>
    <dbReference type="NCBI Taxonomy" id="1114943"/>
    <lineage>
        <taxon>Bacteria</taxon>
        <taxon>Bacillati</taxon>
        <taxon>Actinomycetota</taxon>
        <taxon>Actinomycetes</taxon>
        <taxon>Kitasatosporales</taxon>
        <taxon>Streptomycetaceae</taxon>
        <taxon>Streptomyces</taxon>
    </lineage>
</organism>
<gene>
    <name evidence="3" type="ORF">STSU_020275</name>
</gene>
<protein>
    <submittedName>
        <fullName evidence="3">Calcium-binding protein</fullName>
    </submittedName>
</protein>